<dbReference type="EMBL" id="WJPM01000001">
    <property type="protein sequence ID" value="MRH73338.1"/>
    <property type="molecule type" value="Genomic_DNA"/>
</dbReference>
<name>A0A6N7QDB4_9XANT</name>
<sequence length="76" mass="8523">MYAFAAIEPLDQPLQNMIAQLTDVLARVHGNDTTHEDFLLVRRVQSPIEDAKQRSQQLLEMFQAAARQNDTAAQAA</sequence>
<evidence type="ECO:0000313" key="2">
    <source>
        <dbReference type="EMBL" id="MRH73338.1"/>
    </source>
</evidence>
<organism evidence="1 4">
    <name type="scientific">Xanthomonas sontii</name>
    <dbReference type="NCBI Taxonomy" id="2650745"/>
    <lineage>
        <taxon>Bacteria</taxon>
        <taxon>Pseudomonadati</taxon>
        <taxon>Pseudomonadota</taxon>
        <taxon>Gammaproteobacteria</taxon>
        <taxon>Lysobacterales</taxon>
        <taxon>Lysobacteraceae</taxon>
        <taxon>Xanthomonas</taxon>
    </lineage>
</organism>
<dbReference type="Proteomes" id="UP000439314">
    <property type="component" value="Unassembled WGS sequence"/>
</dbReference>
<gene>
    <name evidence="1" type="ORF">GIY21_01030</name>
    <name evidence="2" type="ORF">GIY22_01740</name>
</gene>
<accession>A0A6N7QDB4</accession>
<evidence type="ECO:0000313" key="4">
    <source>
        <dbReference type="Proteomes" id="UP000439314"/>
    </source>
</evidence>
<evidence type="ECO:0000313" key="3">
    <source>
        <dbReference type="Proteomes" id="UP000437931"/>
    </source>
</evidence>
<proteinExistence type="predicted"/>
<dbReference type="EMBL" id="WJPN01000001">
    <property type="protein sequence ID" value="MRG98871.1"/>
    <property type="molecule type" value="Genomic_DNA"/>
</dbReference>
<reference evidence="3 4" key="1">
    <citation type="submission" date="2019-11" db="EMBL/GenBank/DDBJ databases">
        <title>First report of rice panicle blight caused by Xanthomonas sp. in Iran.</title>
        <authorList>
            <person name="Mirghasempour S.A."/>
            <person name="Huang S."/>
            <person name="Brady C.L."/>
            <person name="Studholme D.J."/>
        </authorList>
    </citation>
    <scope>NUCLEOTIDE SEQUENCE [LARGE SCALE GENOMIC DNA]</scope>
    <source>
        <strain evidence="1 4">ASD011</strain>
        <strain evidence="3">SAM114</strain>
    </source>
</reference>
<dbReference type="AlphaFoldDB" id="A0A6N7QDB4"/>
<dbReference type="Proteomes" id="UP000437931">
    <property type="component" value="Unassembled WGS sequence"/>
</dbReference>
<comment type="caution">
    <text evidence="1">The sequence shown here is derived from an EMBL/GenBank/DDBJ whole genome shotgun (WGS) entry which is preliminary data.</text>
</comment>
<reference evidence="2" key="2">
    <citation type="journal article" date="2020" name="Plant Dis.">
        <title>A Grain Rot of Rice in Iran Caused by a Xanthomonas Strain Closely Related to X. sacchari.</title>
        <authorList>
            <person name="Mirghasempour S.A."/>
            <person name="Huang S."/>
            <person name="Studholme D.J."/>
            <person name="Brady C.L."/>
        </authorList>
    </citation>
    <scope>NUCLEOTIDE SEQUENCE</scope>
    <source>
        <strain evidence="2">SAM114</strain>
    </source>
</reference>
<keyword evidence="3" id="KW-1185">Reference proteome</keyword>
<protein>
    <submittedName>
        <fullName evidence="1">Uncharacterized protein</fullName>
    </submittedName>
</protein>
<evidence type="ECO:0000313" key="1">
    <source>
        <dbReference type="EMBL" id="MRG98871.1"/>
    </source>
</evidence>